<proteinExistence type="predicted"/>
<organism evidence="1 2">
    <name type="scientific">Pneumocystis oryctolagi</name>
    <dbReference type="NCBI Taxonomy" id="42067"/>
    <lineage>
        <taxon>Eukaryota</taxon>
        <taxon>Fungi</taxon>
        <taxon>Dikarya</taxon>
        <taxon>Ascomycota</taxon>
        <taxon>Taphrinomycotina</taxon>
        <taxon>Pneumocystomycetes</taxon>
        <taxon>Pneumocystaceae</taxon>
        <taxon>Pneumocystis</taxon>
    </lineage>
</organism>
<evidence type="ECO:0000313" key="2">
    <source>
        <dbReference type="Proteomes" id="UP000768646"/>
    </source>
</evidence>
<evidence type="ECO:0000313" key="1">
    <source>
        <dbReference type="EMBL" id="KAG4306460.1"/>
    </source>
</evidence>
<accession>A0ACB7CGU4</accession>
<comment type="caution">
    <text evidence="1">The sequence shown here is derived from an EMBL/GenBank/DDBJ whole genome shotgun (WGS) entry which is preliminary data.</text>
</comment>
<name>A0ACB7CGU4_9ASCO</name>
<protein>
    <submittedName>
        <fullName evidence="1">Uncharacterized protein</fullName>
    </submittedName>
</protein>
<dbReference type="Proteomes" id="UP000768646">
    <property type="component" value="Unassembled WGS sequence"/>
</dbReference>
<reference evidence="1 2" key="1">
    <citation type="journal article" date="2021" name="Commun. Biol.">
        <title>Genomic insights into the host specific adaptation of the Pneumocystis genus.</title>
        <authorList>
            <person name="Cisse O.H."/>
            <person name="Ma L."/>
            <person name="Dekker J.P."/>
            <person name="Khil P.P."/>
            <person name="Youn J.-H."/>
            <person name="Brenchley J.M."/>
            <person name="Blair R."/>
            <person name="Pahar B."/>
            <person name="Chabe M."/>
            <person name="Van Rompay K.K.A."/>
            <person name="Keesler R."/>
            <person name="Sukura A."/>
            <person name="Hirsch V."/>
            <person name="Kutty G."/>
            <person name="Liu Y."/>
            <person name="Peng L."/>
            <person name="Chen J."/>
            <person name="Song J."/>
            <person name="Weissenbacher-Lang C."/>
            <person name="Xu J."/>
            <person name="Upham N.S."/>
            <person name="Stajich J.E."/>
            <person name="Cuomo C.A."/>
            <person name="Cushion M.T."/>
            <person name="Kovacs J.A."/>
        </authorList>
    </citation>
    <scope>NUCLEOTIDE SEQUENCE [LARGE SCALE GENOMIC DNA]</scope>
    <source>
        <strain evidence="1 2">RABM</strain>
    </source>
</reference>
<dbReference type="EMBL" id="JABTEG010000001">
    <property type="protein sequence ID" value="KAG4306460.1"/>
    <property type="molecule type" value="Genomic_DNA"/>
</dbReference>
<keyword evidence="2" id="KW-1185">Reference proteome</keyword>
<sequence>MSTAQFTCILCNVTFQSSEVQRVHYRSEWHLYNLKRKIAGLPPVLAHVFSQKVIESRAMLKEESEKLLKKKKNSKYHVFNSNKNVLRSEGEYEQLDMKRTGADEESFEKSVDNIVDVLDHVNLHPTSLEETCLDEVDEEEMIKRRISKSVRLKISDCLFCPLKFSTLDENLKHMKKSHSLFLPNQEYIVDLEGLITYLGEKISIGNVCLSCEKVGKNLNSIRQHMFSKGHYSIAYSTEEQKLELSDYYDFGLYSTNNESDWEDVSFDQDSKDDVSSIDSFDDRNIMIDNDYELILPSKVRLGHRSLIRYYQQNLNSRNFKKHTQDRNKSGLVKQEYVQRSLQGVSDSRKEFSKKHIKTFQDIRQKENFRTIVALKSNHKKHFRNELLQ</sequence>
<gene>
    <name evidence="1" type="ORF">PORY_000448</name>
</gene>